<gene>
    <name evidence="1" type="ORF">BXT89_13620</name>
</gene>
<protein>
    <submittedName>
        <fullName evidence="1">TIGR02444 family protein</fullName>
    </submittedName>
</protein>
<dbReference type="STRING" id="254161.SAMN05216256_12259"/>
<reference evidence="1 2" key="1">
    <citation type="submission" date="2017-01" db="EMBL/GenBank/DDBJ databases">
        <title>Draft genome sequence of Pseudomonas pachastrellae type strain CCUG 46540T from a deep sea.</title>
        <authorList>
            <person name="Gomila M."/>
            <person name="Mulet M."/>
            <person name="Lalucat J."/>
            <person name="Garcia-Valdes E."/>
        </authorList>
    </citation>
    <scope>NUCLEOTIDE SEQUENCE [LARGE SCALE GENOMIC DNA]</scope>
    <source>
        <strain evidence="1 2">CCUG 46540</strain>
    </source>
</reference>
<proteinExistence type="predicted"/>
<dbReference type="EMBL" id="MUBC01000031">
    <property type="protein sequence ID" value="ONM43291.1"/>
    <property type="molecule type" value="Genomic_DNA"/>
</dbReference>
<organism evidence="1 2">
    <name type="scientific">Halopseudomonas pachastrellae</name>
    <dbReference type="NCBI Taxonomy" id="254161"/>
    <lineage>
        <taxon>Bacteria</taxon>
        <taxon>Pseudomonadati</taxon>
        <taxon>Pseudomonadota</taxon>
        <taxon>Gammaproteobacteria</taxon>
        <taxon>Pseudomonadales</taxon>
        <taxon>Pseudomonadaceae</taxon>
        <taxon>Halopseudomonas</taxon>
    </lineage>
</organism>
<keyword evidence="2" id="KW-1185">Reference proteome</keyword>
<dbReference type="OrthoDB" id="5795846at2"/>
<accession>A0A1S8DE92</accession>
<dbReference type="AlphaFoldDB" id="A0A1S8DE92"/>
<evidence type="ECO:0000313" key="2">
    <source>
        <dbReference type="Proteomes" id="UP000242847"/>
    </source>
</evidence>
<dbReference type="NCBIfam" id="TIGR02444">
    <property type="entry name" value="TIGR02444 family protein"/>
    <property type="match status" value="1"/>
</dbReference>
<name>A0A1S8DE92_9GAMM</name>
<comment type="caution">
    <text evidence="1">The sequence shown here is derived from an EMBL/GenBank/DDBJ whole genome shotgun (WGS) entry which is preliminary data.</text>
</comment>
<sequence length="152" mass="16773">MNEMTLARWSEQTYAQEGVASTLLALQDEAGEDVLLLLLAAWLWQQGRALPADLWQQVHAQQACWREELMLPLRQARRALAQQAALQAQYQRLKAMEVEVELQRLQVLEGSVGRGDRADQAMQAALGAACSGPVSGLRAQLLAQLAALLSLR</sequence>
<dbReference type="RefSeq" id="WP_083728225.1">
    <property type="nucleotide sequence ID" value="NZ_FOUD01000022.1"/>
</dbReference>
<dbReference type="InterPro" id="IPR012659">
    <property type="entry name" value="CHP02444"/>
</dbReference>
<dbReference type="Pfam" id="PF09523">
    <property type="entry name" value="DUF2390"/>
    <property type="match status" value="1"/>
</dbReference>
<evidence type="ECO:0000313" key="1">
    <source>
        <dbReference type="EMBL" id="ONM43291.1"/>
    </source>
</evidence>
<dbReference type="Proteomes" id="UP000242847">
    <property type="component" value="Unassembled WGS sequence"/>
</dbReference>